<reference evidence="4 5" key="1">
    <citation type="submission" date="2018-12" db="EMBL/GenBank/DDBJ databases">
        <title>Genome Sequence of Candidatus Viridilinea halotolerans isolated from saline sulfide-rich spring.</title>
        <authorList>
            <person name="Grouzdev D.S."/>
            <person name="Burganskaya E.I."/>
            <person name="Krutkina M.S."/>
            <person name="Sukhacheva M.V."/>
            <person name="Gorlenko V.M."/>
        </authorList>
    </citation>
    <scope>NUCLEOTIDE SEQUENCE [LARGE SCALE GENOMIC DNA]</scope>
    <source>
        <strain evidence="4">Chok-6</strain>
    </source>
</reference>
<dbReference type="Gene3D" id="3.40.630.190">
    <property type="entry name" value="LCP protein"/>
    <property type="match status" value="1"/>
</dbReference>
<dbReference type="PANTHER" id="PTHR33392:SF6">
    <property type="entry name" value="POLYISOPRENYL-TEICHOIC ACID--PEPTIDOGLYCAN TEICHOIC ACID TRANSFERASE TAGU"/>
    <property type="match status" value="1"/>
</dbReference>
<protein>
    <submittedName>
        <fullName evidence="4">Transcriptional regulator</fullName>
    </submittedName>
</protein>
<evidence type="ECO:0000256" key="1">
    <source>
        <dbReference type="ARBA" id="ARBA00006068"/>
    </source>
</evidence>
<dbReference type="InterPro" id="IPR004474">
    <property type="entry name" value="LytR_CpsA_psr"/>
</dbReference>
<evidence type="ECO:0000256" key="2">
    <source>
        <dbReference type="SAM" id="Phobius"/>
    </source>
</evidence>
<dbReference type="Proteomes" id="UP000280307">
    <property type="component" value="Unassembled WGS sequence"/>
</dbReference>
<dbReference type="AlphaFoldDB" id="A0A426TYM8"/>
<keyword evidence="2" id="KW-1133">Transmembrane helix</keyword>
<dbReference type="Pfam" id="PF03816">
    <property type="entry name" value="LytR_cpsA_psr"/>
    <property type="match status" value="1"/>
</dbReference>
<feature type="transmembrane region" description="Helical" evidence="2">
    <location>
        <begin position="111"/>
        <end position="132"/>
    </location>
</feature>
<comment type="similarity">
    <text evidence="1">Belongs to the LytR/CpsA/Psr (LCP) family.</text>
</comment>
<sequence length="517" mass="56611">MSFCVMVTFCGATPHVPLACAAWRGNQVPAPRLKRRCPLQTSAGRRNIKHMERNYARQRSETTETQDAFLAELLATTPRQMELPPALPRPVRVRTEVSTPQAQVRLAYRPWWHYFLIACLAVLALSLGLAAGRITRAAYTIRENLVAMQVTTVVPVPTITLPAPTSTPMLALPNATATMSSQPLVLAAWETPAATTSAVPLLLATRDAELPHDAPPPTPTATLLSLPTPIPLPAIGSAPVPTLMPTIGVAPPAETPLHILLLGSDRRPGESWQTRSDAIMVVRLEPASQRVALLSFPRDLMAPIPGYGYARINSATVVGEANPQLGGGGELARRTMSELLGIPIHHVVRADFSAFMLAVDAIGGITVEVEQEIYDPSYPTMDYRYTVAHFLPGRQHMNGATALMYSRVRHPDSDYFRARRQQQVIQAIIQRVRDQHILNQVQMLSDISGALRDHIKTDMSFEQMLGIAWAFRTFDPDQLERYTLDENLTSMGLGDDPYAITANSGAITLVVGQLLGR</sequence>
<dbReference type="NCBIfam" id="TIGR00350">
    <property type="entry name" value="lytR_cpsA_psr"/>
    <property type="match status" value="1"/>
</dbReference>
<name>A0A426TYM8_9CHLR</name>
<evidence type="ECO:0000313" key="5">
    <source>
        <dbReference type="Proteomes" id="UP000280307"/>
    </source>
</evidence>
<comment type="caution">
    <text evidence="4">The sequence shown here is derived from an EMBL/GenBank/DDBJ whole genome shotgun (WGS) entry which is preliminary data.</text>
</comment>
<dbReference type="EMBL" id="RSAS01000466">
    <property type="protein sequence ID" value="RRR71218.1"/>
    <property type="molecule type" value="Genomic_DNA"/>
</dbReference>
<accession>A0A426TYM8</accession>
<evidence type="ECO:0000313" key="4">
    <source>
        <dbReference type="EMBL" id="RRR71218.1"/>
    </source>
</evidence>
<feature type="domain" description="Cell envelope-related transcriptional attenuator" evidence="3">
    <location>
        <begin position="275"/>
        <end position="433"/>
    </location>
</feature>
<dbReference type="InterPro" id="IPR050922">
    <property type="entry name" value="LytR/CpsA/Psr_CW_biosynth"/>
</dbReference>
<keyword evidence="2" id="KW-0472">Membrane</keyword>
<keyword evidence="2" id="KW-0812">Transmembrane</keyword>
<evidence type="ECO:0000259" key="3">
    <source>
        <dbReference type="Pfam" id="PF03816"/>
    </source>
</evidence>
<dbReference type="PANTHER" id="PTHR33392">
    <property type="entry name" value="POLYISOPRENYL-TEICHOIC ACID--PEPTIDOGLYCAN TEICHOIC ACID TRANSFERASE TAGU"/>
    <property type="match status" value="1"/>
</dbReference>
<organism evidence="4 5">
    <name type="scientific">Candidatus Viridilinea halotolerans</name>
    <dbReference type="NCBI Taxonomy" id="2491704"/>
    <lineage>
        <taxon>Bacteria</taxon>
        <taxon>Bacillati</taxon>
        <taxon>Chloroflexota</taxon>
        <taxon>Chloroflexia</taxon>
        <taxon>Chloroflexales</taxon>
        <taxon>Chloroflexineae</taxon>
        <taxon>Oscillochloridaceae</taxon>
        <taxon>Candidatus Viridilinea</taxon>
    </lineage>
</organism>
<gene>
    <name evidence="4" type="ORF">EI684_11935</name>
</gene>
<proteinExistence type="inferred from homology"/>